<feature type="compositionally biased region" description="Low complexity" evidence="1">
    <location>
        <begin position="512"/>
        <end position="524"/>
    </location>
</feature>
<dbReference type="InterPro" id="IPR006669">
    <property type="entry name" value="MgtE_transporter"/>
</dbReference>
<reference evidence="3 4" key="1">
    <citation type="journal article" date="2013" name="BMC Genomics">
        <title>Reconstruction of the lipid metabolism for the microalga Monoraphidium neglectum from its genome sequence reveals characteristics suitable for biofuel production.</title>
        <authorList>
            <person name="Bogen C."/>
            <person name="Al-Dilaimi A."/>
            <person name="Albersmeier A."/>
            <person name="Wichmann J."/>
            <person name="Grundmann M."/>
            <person name="Rupp O."/>
            <person name="Lauersen K.J."/>
            <person name="Blifernez-Klassen O."/>
            <person name="Kalinowski J."/>
            <person name="Goesmann A."/>
            <person name="Mussgnug J.H."/>
            <person name="Kruse O."/>
        </authorList>
    </citation>
    <scope>NUCLEOTIDE SEQUENCE [LARGE SCALE GENOMIC DNA]</scope>
    <source>
        <strain evidence="3 4">SAG 48.87</strain>
    </source>
</reference>
<evidence type="ECO:0000256" key="1">
    <source>
        <dbReference type="SAM" id="MobiDB-lite"/>
    </source>
</evidence>
<dbReference type="OrthoDB" id="541336at2759"/>
<evidence type="ECO:0000313" key="3">
    <source>
        <dbReference type="EMBL" id="KIY97727.1"/>
    </source>
</evidence>
<dbReference type="GO" id="GO:0015095">
    <property type="term" value="F:magnesium ion transmembrane transporter activity"/>
    <property type="evidence" value="ECO:0007669"/>
    <property type="project" value="InterPro"/>
</dbReference>
<protein>
    <recommendedName>
        <fullName evidence="2">Magnesium transporter MgtE intracellular domain-containing protein</fullName>
    </recommendedName>
</protein>
<evidence type="ECO:0000259" key="2">
    <source>
        <dbReference type="Pfam" id="PF03448"/>
    </source>
</evidence>
<feature type="compositionally biased region" description="Acidic residues" evidence="1">
    <location>
        <begin position="264"/>
        <end position="273"/>
    </location>
</feature>
<dbReference type="Proteomes" id="UP000054498">
    <property type="component" value="Unassembled WGS sequence"/>
</dbReference>
<proteinExistence type="predicted"/>
<gene>
    <name evidence="3" type="ORF">MNEG_10236</name>
</gene>
<dbReference type="PANTHER" id="PTHR43773:SF1">
    <property type="entry name" value="MAGNESIUM TRANSPORTER MGTE"/>
    <property type="match status" value="1"/>
</dbReference>
<dbReference type="KEGG" id="mng:MNEG_10236"/>
<feature type="domain" description="Magnesium transporter MgtE intracellular" evidence="2">
    <location>
        <begin position="294"/>
        <end position="362"/>
    </location>
</feature>
<feature type="region of interest" description="Disordered" evidence="1">
    <location>
        <begin position="246"/>
        <end position="286"/>
    </location>
</feature>
<dbReference type="InterPro" id="IPR038076">
    <property type="entry name" value="MgtE_N_sf"/>
</dbReference>
<feature type="domain" description="Magnesium transporter MgtE intracellular" evidence="2">
    <location>
        <begin position="121"/>
        <end position="204"/>
    </location>
</feature>
<feature type="region of interest" description="Disordered" evidence="1">
    <location>
        <begin position="363"/>
        <end position="393"/>
    </location>
</feature>
<keyword evidence="4" id="KW-1185">Reference proteome</keyword>
<feature type="compositionally biased region" description="Low complexity" evidence="1">
    <location>
        <begin position="440"/>
        <end position="451"/>
    </location>
</feature>
<feature type="compositionally biased region" description="Low complexity" evidence="1">
    <location>
        <begin position="533"/>
        <end position="553"/>
    </location>
</feature>
<dbReference type="AlphaFoldDB" id="A0A0D2JDV9"/>
<feature type="region of interest" description="Disordered" evidence="1">
    <location>
        <begin position="512"/>
        <end position="769"/>
    </location>
</feature>
<dbReference type="Pfam" id="PF03448">
    <property type="entry name" value="MgtE_N"/>
    <property type="match status" value="2"/>
</dbReference>
<feature type="compositionally biased region" description="Low complexity" evidence="1">
    <location>
        <begin position="705"/>
        <end position="720"/>
    </location>
</feature>
<organism evidence="3 4">
    <name type="scientific">Monoraphidium neglectum</name>
    <dbReference type="NCBI Taxonomy" id="145388"/>
    <lineage>
        <taxon>Eukaryota</taxon>
        <taxon>Viridiplantae</taxon>
        <taxon>Chlorophyta</taxon>
        <taxon>core chlorophytes</taxon>
        <taxon>Chlorophyceae</taxon>
        <taxon>CS clade</taxon>
        <taxon>Sphaeropleales</taxon>
        <taxon>Selenastraceae</taxon>
        <taxon>Monoraphidium</taxon>
    </lineage>
</organism>
<feature type="compositionally biased region" description="Low complexity" evidence="1">
    <location>
        <begin position="576"/>
        <end position="594"/>
    </location>
</feature>
<dbReference type="InterPro" id="IPR006668">
    <property type="entry name" value="Mg_transptr_MgtE_intracell_dom"/>
</dbReference>
<feature type="region of interest" description="Disordered" evidence="1">
    <location>
        <begin position="1"/>
        <end position="22"/>
    </location>
</feature>
<dbReference type="SUPFAM" id="SSF158791">
    <property type="entry name" value="MgtE N-terminal domain-like"/>
    <property type="match status" value="2"/>
</dbReference>
<accession>A0A0D2JDV9</accession>
<dbReference type="STRING" id="145388.A0A0D2JDV9"/>
<feature type="region of interest" description="Disordered" evidence="1">
    <location>
        <begin position="440"/>
        <end position="468"/>
    </location>
</feature>
<dbReference type="GeneID" id="25727378"/>
<dbReference type="RefSeq" id="XP_013896747.1">
    <property type="nucleotide sequence ID" value="XM_014041293.1"/>
</dbReference>
<dbReference type="GO" id="GO:0016020">
    <property type="term" value="C:membrane"/>
    <property type="evidence" value="ECO:0007669"/>
    <property type="project" value="InterPro"/>
</dbReference>
<name>A0A0D2JDV9_9CHLO</name>
<sequence>MTHGPIATSPGRSQGGGGIDSSVQMLTSLTPEARTMMLSTMPPEQRWRLLEAMRDEERAELLIRMSLPFRAEARVGLDARLWDKAMEVIRSRSSFGAKFLTAMDIGDATAEFLGWGLYPQVDVLGALDTFTSGAILGRVPAALRKELLSMLDPGVAANIVQAMTPPPAAESIDALDLQRAMAILAAMDPAKAAEVLAVLGAEGAAEKLMGMDARARASIIESMAPRDAAGTLVSMEDALQVQLLRREGSSRRSGGLDGGRAFDDGGDEGGGDDGDGKGDDLASPAMGAISGMRPAAALNVMSYMSLQDKAALLASMDPASVARLLAAMEPQEAVMLLAALGDQGGRLVGEALPREERERLVKAADAAPAKRKGKGAAKPPRQAPGSFRDRAADSADTVDRIVSAYETLEESALEPSAPDSRRISTAEDVVSAQQAALAAQQGRANGGANAARARRATGAGAGAGTGRRAQQGAATADAAAALLQQAAAGDGGGVRRATRVTYDSDYDAAAAAAPADDGGEAPAGRNAAGAKSARGPAGRGANAANAPRRPAAAQPSPGVGERSRSGSSDGEGEAGGAASAAPERAAAASGAASKRSSEVGYKKPPNTARAGPPRRPDPANAASGKRGAAGGLALPLERLPEAGGGDDGDGDELGPISAGGRLERPDDGASADEQGGASLAASPRSGPSPVPRGPLNSSRRHHRGGAAPAASAAASAAAGRHALREALRSQAAKAKRAAGEEGGGGEGGGGGNSGGGAGAEPEQQPPQAKLGRLPKNARLIEAMAQHRNAKPKPKGWLLAIVDSIYKEGETLLRKLGRFDMVRKQSVPEIVFAYFHNKYGQRALVNENVGGLVNTLTLHKTSDLRLEAFARLLSEEWDVGIFIDFINAQAQCAQPSKVACIEYPLQPGKDEQYVVIDLFKAVAVADSALGIRSQVARERFNELLQAAAQPADEADVEKLRRERREALAKEGRGAAGGGAGEELPEKFWKLPRIRFLLLLCKEIARINRQAGGPGLGGVIAVVLCVYCS</sequence>
<dbReference type="PANTHER" id="PTHR43773">
    <property type="entry name" value="MAGNESIUM TRANSPORTER MGTE"/>
    <property type="match status" value="1"/>
</dbReference>
<dbReference type="EMBL" id="KK102453">
    <property type="protein sequence ID" value="KIY97727.1"/>
    <property type="molecule type" value="Genomic_DNA"/>
</dbReference>
<dbReference type="Gene3D" id="1.25.60.10">
    <property type="entry name" value="MgtE N-terminal domain-like"/>
    <property type="match status" value="1"/>
</dbReference>
<evidence type="ECO:0000313" key="4">
    <source>
        <dbReference type="Proteomes" id="UP000054498"/>
    </source>
</evidence>
<feature type="compositionally biased region" description="Gly residues" evidence="1">
    <location>
        <begin position="740"/>
        <end position="758"/>
    </location>
</feature>